<dbReference type="Pfam" id="PF02743">
    <property type="entry name" value="dCache_1"/>
    <property type="match status" value="1"/>
</dbReference>
<keyword evidence="6 10" id="KW-0472">Membrane</keyword>
<proteinExistence type="inferred from homology"/>
<dbReference type="SMART" id="SM00304">
    <property type="entry name" value="HAMP"/>
    <property type="match status" value="2"/>
</dbReference>
<keyword evidence="14" id="KW-1185">Reference proteome</keyword>
<evidence type="ECO:0000256" key="9">
    <source>
        <dbReference type="PROSITE-ProRule" id="PRU00284"/>
    </source>
</evidence>
<dbReference type="PROSITE" id="PS50885">
    <property type="entry name" value="HAMP"/>
    <property type="match status" value="1"/>
</dbReference>
<dbReference type="GO" id="GO:0007165">
    <property type="term" value="P:signal transduction"/>
    <property type="evidence" value="ECO:0007669"/>
    <property type="project" value="UniProtKB-KW"/>
</dbReference>
<evidence type="ECO:0000259" key="11">
    <source>
        <dbReference type="PROSITE" id="PS50111"/>
    </source>
</evidence>
<dbReference type="Gene3D" id="1.10.287.950">
    <property type="entry name" value="Methyl-accepting chemotaxis protein"/>
    <property type="match status" value="1"/>
</dbReference>
<dbReference type="InterPro" id="IPR033479">
    <property type="entry name" value="dCache_1"/>
</dbReference>
<dbReference type="SMART" id="SM00283">
    <property type="entry name" value="MA"/>
    <property type="match status" value="1"/>
</dbReference>
<keyword evidence="5 10" id="KW-1133">Transmembrane helix</keyword>
<organism evidence="13 14">
    <name type="scientific">Brevibacillus invocatus</name>
    <dbReference type="NCBI Taxonomy" id="173959"/>
    <lineage>
        <taxon>Bacteria</taxon>
        <taxon>Bacillati</taxon>
        <taxon>Bacillota</taxon>
        <taxon>Bacilli</taxon>
        <taxon>Bacillales</taxon>
        <taxon>Paenibacillaceae</taxon>
        <taxon>Brevibacillus</taxon>
    </lineage>
</organism>
<dbReference type="Proteomes" id="UP000282028">
    <property type="component" value="Unassembled WGS sequence"/>
</dbReference>
<comment type="caution">
    <text evidence="13">The sequence shown here is derived from an EMBL/GenBank/DDBJ whole genome shotgun (WGS) entry which is preliminary data.</text>
</comment>
<feature type="domain" description="HAMP" evidence="12">
    <location>
        <begin position="329"/>
        <end position="384"/>
    </location>
</feature>
<evidence type="ECO:0000256" key="5">
    <source>
        <dbReference type="ARBA" id="ARBA00022989"/>
    </source>
</evidence>
<evidence type="ECO:0000259" key="12">
    <source>
        <dbReference type="PROSITE" id="PS50885"/>
    </source>
</evidence>
<dbReference type="PANTHER" id="PTHR32089">
    <property type="entry name" value="METHYL-ACCEPTING CHEMOTAXIS PROTEIN MCPB"/>
    <property type="match status" value="1"/>
</dbReference>
<dbReference type="Pfam" id="PF00015">
    <property type="entry name" value="MCPsignal"/>
    <property type="match status" value="1"/>
</dbReference>
<dbReference type="EMBL" id="RHHR01000013">
    <property type="protein sequence ID" value="RNB74896.1"/>
    <property type="molecule type" value="Genomic_DNA"/>
</dbReference>
<gene>
    <name evidence="13" type="ORF">EDM52_09245</name>
</gene>
<name>A0A3M8CGK8_9BACL</name>
<accession>A0A3M8CGK8</accession>
<dbReference type="GO" id="GO:0006935">
    <property type="term" value="P:chemotaxis"/>
    <property type="evidence" value="ECO:0007669"/>
    <property type="project" value="UniProtKB-KW"/>
</dbReference>
<dbReference type="PROSITE" id="PS50111">
    <property type="entry name" value="CHEMOTAXIS_TRANSDUC_2"/>
    <property type="match status" value="1"/>
</dbReference>
<dbReference type="PANTHER" id="PTHR32089:SF112">
    <property type="entry name" value="LYSOZYME-LIKE PROTEIN-RELATED"/>
    <property type="match status" value="1"/>
</dbReference>
<keyword evidence="3" id="KW-0145">Chemotaxis</keyword>
<feature type="domain" description="Methyl-accepting transducer" evidence="11">
    <location>
        <begin position="403"/>
        <end position="646"/>
    </location>
</feature>
<evidence type="ECO:0000256" key="7">
    <source>
        <dbReference type="ARBA" id="ARBA00023224"/>
    </source>
</evidence>
<evidence type="ECO:0000256" key="2">
    <source>
        <dbReference type="ARBA" id="ARBA00022475"/>
    </source>
</evidence>
<dbReference type="RefSeq" id="WP_122908714.1">
    <property type="nucleotide sequence ID" value="NZ_CBCSBE010000005.1"/>
</dbReference>
<dbReference type="AlphaFoldDB" id="A0A3M8CGK8"/>
<reference evidence="13 14" key="1">
    <citation type="submission" date="2018-10" db="EMBL/GenBank/DDBJ databases">
        <title>Phylogenomics of Brevibacillus.</title>
        <authorList>
            <person name="Dunlap C."/>
        </authorList>
    </citation>
    <scope>NUCLEOTIDE SEQUENCE [LARGE SCALE GENOMIC DNA]</scope>
    <source>
        <strain evidence="13 14">JCM 12215</strain>
    </source>
</reference>
<dbReference type="CDD" id="cd11386">
    <property type="entry name" value="MCP_signal"/>
    <property type="match status" value="1"/>
</dbReference>
<evidence type="ECO:0000256" key="3">
    <source>
        <dbReference type="ARBA" id="ARBA00022500"/>
    </source>
</evidence>
<dbReference type="CDD" id="cd06225">
    <property type="entry name" value="HAMP"/>
    <property type="match status" value="1"/>
</dbReference>
<dbReference type="CDD" id="cd18774">
    <property type="entry name" value="PDC2_HK_sensor"/>
    <property type="match status" value="1"/>
</dbReference>
<evidence type="ECO:0000256" key="4">
    <source>
        <dbReference type="ARBA" id="ARBA00022692"/>
    </source>
</evidence>
<evidence type="ECO:0000256" key="6">
    <source>
        <dbReference type="ARBA" id="ARBA00023136"/>
    </source>
</evidence>
<evidence type="ECO:0000256" key="1">
    <source>
        <dbReference type="ARBA" id="ARBA00004651"/>
    </source>
</evidence>
<keyword evidence="7 9" id="KW-0807">Transducer</keyword>
<comment type="subcellular location">
    <subcellularLocation>
        <location evidence="1">Cell membrane</location>
        <topology evidence="1">Multi-pass membrane protein</topology>
    </subcellularLocation>
</comment>
<keyword evidence="2" id="KW-1003">Cell membrane</keyword>
<protein>
    <submittedName>
        <fullName evidence="13">Methyl-accepting chemotaxis protein</fullName>
    </submittedName>
</protein>
<dbReference type="OrthoDB" id="9760371at2"/>
<evidence type="ECO:0000256" key="10">
    <source>
        <dbReference type="SAM" id="Phobius"/>
    </source>
</evidence>
<dbReference type="Pfam" id="PF00672">
    <property type="entry name" value="HAMP"/>
    <property type="match status" value="1"/>
</dbReference>
<evidence type="ECO:0000313" key="14">
    <source>
        <dbReference type="Proteomes" id="UP000282028"/>
    </source>
</evidence>
<evidence type="ECO:0000256" key="8">
    <source>
        <dbReference type="ARBA" id="ARBA00029447"/>
    </source>
</evidence>
<feature type="transmembrane region" description="Helical" evidence="10">
    <location>
        <begin position="309"/>
        <end position="328"/>
    </location>
</feature>
<dbReference type="InterPro" id="IPR003660">
    <property type="entry name" value="HAMP_dom"/>
</dbReference>
<dbReference type="GO" id="GO:0005886">
    <property type="term" value="C:plasma membrane"/>
    <property type="evidence" value="ECO:0007669"/>
    <property type="project" value="UniProtKB-SubCell"/>
</dbReference>
<dbReference type="SUPFAM" id="SSF58104">
    <property type="entry name" value="Methyl-accepting chemotaxis protein (MCP) signaling domain"/>
    <property type="match status" value="1"/>
</dbReference>
<dbReference type="Gene3D" id="3.30.450.20">
    <property type="entry name" value="PAS domain"/>
    <property type="match status" value="1"/>
</dbReference>
<sequence length="700" mass="76271">MKLGARVLIALLLAGIVPLTAAGVFSYYETKEELLNSSAAILESLRNSNKEQVENYFRERTRNVETLAASGTIITAIQAFDQVWRQGKDHPAYQEAESAHTKEIKMESARYGFTNASLISEQGDVIYQIKPQADLGTNLLSGQYASSVLGQTVQKVAKLQSTEMSDLGRYEASGNQPGVFISVPIYERGVVIGQLAVEVSLEYISRQLNRREGLGETGKIYMVGADKLMRSELGNEQNTLLNQQVDTEIVKEALFSPQSTGTKQSIDYLGKEVLVSYDKVTVGKHNWVILAEIDMTEIMKGPNQIMQTMILFNGIVLLLIVIISTYTANWLNQSFQGMLDVAARIGKGDFASMFPPKLLKRKDELGQLARSLYEMRQQLHAILQQVRQASTSVTDSVRDIHGNTGEIAASSQQIVQVVDSVAVSADNQLDKMGETLHLAEELTRDVAGVTENVQRVSVSSQEMKQHAEQGREAVTAVIVSMEEINRSVDAAKEVIHALEQRSQDISRIIAVITEIARQTNLLALNAAIEAARAGENGKGFAVVAGEVRKLAEGTNEAAQQIVKMISAIQKDTKAAVERMEEGAGTTARGMSTARRSGEMFQSIEQNIWRVSQEMESVSKAFGRMAPQAQQVVAVAHEVSAASSEAAAGVQTISAAVEEQSSSMELIVHSADHLATLAEELRSSLSSFVLSESSELQTQTG</sequence>
<keyword evidence="4 10" id="KW-0812">Transmembrane</keyword>
<comment type="similarity">
    <text evidence="8">Belongs to the methyl-accepting chemotaxis (MCP) protein family.</text>
</comment>
<evidence type="ECO:0000313" key="13">
    <source>
        <dbReference type="EMBL" id="RNB74896.1"/>
    </source>
</evidence>
<dbReference type="InterPro" id="IPR004089">
    <property type="entry name" value="MCPsignal_dom"/>
</dbReference>